<evidence type="ECO:0000313" key="3">
    <source>
        <dbReference type="EMBL" id="EOW82016.1"/>
    </source>
</evidence>
<dbReference type="GO" id="GO:0016987">
    <property type="term" value="F:sigma factor activity"/>
    <property type="evidence" value="ECO:0007669"/>
    <property type="project" value="InterPro"/>
</dbReference>
<reference evidence="3 5" key="2">
    <citation type="submission" date="2013-03" db="EMBL/GenBank/DDBJ databases">
        <title>The Genome Sequence of Enterococcus gilvus ATCC BAA-350 (PacBio/Illumina hybrid assembly).</title>
        <authorList>
            <consortium name="The Broad Institute Genomics Platform"/>
            <consortium name="The Broad Institute Genome Sequencing Center for Infectious Disease"/>
            <person name="Earl A."/>
            <person name="Russ C."/>
            <person name="Gilmore M."/>
            <person name="Surin D."/>
            <person name="Walker B."/>
            <person name="Young S."/>
            <person name="Zeng Q."/>
            <person name="Gargeya S."/>
            <person name="Fitzgerald M."/>
            <person name="Haas B."/>
            <person name="Abouelleil A."/>
            <person name="Allen A.W."/>
            <person name="Alvarado L."/>
            <person name="Arachchi H.M."/>
            <person name="Berlin A.M."/>
            <person name="Chapman S.B."/>
            <person name="Gainer-Dewar J."/>
            <person name="Goldberg J."/>
            <person name="Griggs A."/>
            <person name="Gujja S."/>
            <person name="Hansen M."/>
            <person name="Howarth C."/>
            <person name="Imamovic A."/>
            <person name="Ireland A."/>
            <person name="Larimer J."/>
            <person name="McCowan C."/>
            <person name="Murphy C."/>
            <person name="Pearson M."/>
            <person name="Poon T.W."/>
            <person name="Priest M."/>
            <person name="Roberts A."/>
            <person name="Saif S."/>
            <person name="Shea T."/>
            <person name="Sisk P."/>
            <person name="Sykes S."/>
            <person name="Wortman J."/>
            <person name="Nusbaum C."/>
            <person name="Birren B."/>
        </authorList>
    </citation>
    <scope>NUCLEOTIDE SEQUENCE [LARGE SCALE GENOMIC DNA]</scope>
    <source>
        <strain evidence="3 5">ATCC BAA-350</strain>
    </source>
</reference>
<dbReference type="Proteomes" id="UP000014160">
    <property type="component" value="Unassembled WGS sequence"/>
</dbReference>
<dbReference type="EMBL" id="ASWH01000001">
    <property type="protein sequence ID" value="EOW82016.1"/>
    <property type="molecule type" value="Genomic_DNA"/>
</dbReference>
<name>R2VCS8_9ENTE</name>
<comment type="caution">
    <text evidence="2">The sequence shown here is derived from an EMBL/GenBank/DDBJ whole genome shotgun (WGS) entry which is preliminary data.</text>
</comment>
<sequence length="133" mass="15426">MQDENAMNAMFVRYIQKAMINEKLNYIRDGKKKGIDIIHDENLLNNVQYQNVELMETIPKGSYSNLEDYIEDDNLSNAISKLTARQKLIIYKRYVEGWKDPSIAKELGISSQAVSKQRRKAIKKLEKFLTIGP</sequence>
<dbReference type="Pfam" id="PF08281">
    <property type="entry name" value="Sigma70_r4_2"/>
    <property type="match status" value="1"/>
</dbReference>
<dbReference type="Gene3D" id="1.20.140.160">
    <property type="match status" value="1"/>
</dbReference>
<dbReference type="EMBL" id="AJDQ01000008">
    <property type="protein sequence ID" value="EOI55441.1"/>
    <property type="molecule type" value="Genomic_DNA"/>
</dbReference>
<dbReference type="GO" id="GO:0003677">
    <property type="term" value="F:DNA binding"/>
    <property type="evidence" value="ECO:0007669"/>
    <property type="project" value="InterPro"/>
</dbReference>
<evidence type="ECO:0000313" key="4">
    <source>
        <dbReference type="Proteomes" id="UP000013750"/>
    </source>
</evidence>
<reference evidence="2 4" key="1">
    <citation type="submission" date="2013-02" db="EMBL/GenBank/DDBJ databases">
        <title>The Genome Sequence of Enterococcus gilvus ATCC BAA-350.</title>
        <authorList>
            <consortium name="The Broad Institute Genome Sequencing Platform"/>
            <consortium name="The Broad Institute Genome Sequencing Center for Infectious Disease"/>
            <person name="Earl A.M."/>
            <person name="Gilmore M.S."/>
            <person name="Lebreton F."/>
            <person name="Walker B."/>
            <person name="Young S.K."/>
            <person name="Zeng Q."/>
            <person name="Gargeya S."/>
            <person name="Fitzgerald M."/>
            <person name="Haas B."/>
            <person name="Abouelleil A."/>
            <person name="Alvarado L."/>
            <person name="Arachchi H.M."/>
            <person name="Berlin A.M."/>
            <person name="Chapman S.B."/>
            <person name="Dewar J."/>
            <person name="Goldberg J."/>
            <person name="Griggs A."/>
            <person name="Gujja S."/>
            <person name="Hansen M."/>
            <person name="Howarth C."/>
            <person name="Imamovic A."/>
            <person name="Larimer J."/>
            <person name="McCowan C."/>
            <person name="Murphy C."/>
            <person name="Neiman D."/>
            <person name="Pearson M."/>
            <person name="Priest M."/>
            <person name="Roberts A."/>
            <person name="Saif S."/>
            <person name="Shea T."/>
            <person name="Sisk P."/>
            <person name="Sykes S."/>
            <person name="Wortman J."/>
            <person name="Nusbaum C."/>
            <person name="Birren B."/>
        </authorList>
    </citation>
    <scope>NUCLEOTIDE SEQUENCE [LARGE SCALE GENOMIC DNA]</scope>
    <source>
        <strain evidence="2 4">ATCC BAA-350</strain>
    </source>
</reference>
<feature type="domain" description="RNA polymerase sigma factor 70 region 4 type 2" evidence="1">
    <location>
        <begin position="74"/>
        <end position="125"/>
    </location>
</feature>
<dbReference type="HOGENOM" id="CLU_156462_1_0_9"/>
<dbReference type="NCBIfam" id="TIGR02937">
    <property type="entry name" value="sigma70-ECF"/>
    <property type="match status" value="1"/>
</dbReference>
<evidence type="ECO:0000313" key="2">
    <source>
        <dbReference type="EMBL" id="EOI55441.1"/>
    </source>
</evidence>
<dbReference type="SUPFAM" id="SSF88659">
    <property type="entry name" value="Sigma3 and sigma4 domains of RNA polymerase sigma factors"/>
    <property type="match status" value="1"/>
</dbReference>
<proteinExistence type="predicted"/>
<dbReference type="eggNOG" id="COG1595">
    <property type="taxonomic scope" value="Bacteria"/>
</dbReference>
<dbReference type="InterPro" id="IPR013249">
    <property type="entry name" value="RNA_pol_sigma70_r4_t2"/>
</dbReference>
<dbReference type="Proteomes" id="UP000013750">
    <property type="component" value="Unassembled WGS sequence"/>
</dbReference>
<evidence type="ECO:0000313" key="5">
    <source>
        <dbReference type="Proteomes" id="UP000014160"/>
    </source>
</evidence>
<keyword evidence="5" id="KW-1185">Reference proteome</keyword>
<protein>
    <submittedName>
        <fullName evidence="2">Sigma-70 family RNA polymerase sigma factor</fullName>
    </submittedName>
</protein>
<dbReference type="CDD" id="cd06171">
    <property type="entry name" value="Sigma70_r4"/>
    <property type="match status" value="1"/>
</dbReference>
<dbReference type="PATRIC" id="fig|1158614.3.peg.2642"/>
<evidence type="ECO:0000259" key="1">
    <source>
        <dbReference type="Pfam" id="PF08281"/>
    </source>
</evidence>
<dbReference type="GO" id="GO:0006352">
    <property type="term" value="P:DNA-templated transcription initiation"/>
    <property type="evidence" value="ECO:0007669"/>
    <property type="project" value="InterPro"/>
</dbReference>
<dbReference type="InterPro" id="IPR013324">
    <property type="entry name" value="RNA_pol_sigma_r3/r4-like"/>
</dbReference>
<accession>R2VCS8</accession>
<gene>
    <name evidence="3" type="ORF">I592_01317</name>
    <name evidence="2" type="ORF">UKC_02649</name>
</gene>
<dbReference type="RefSeq" id="WP_010781022.1">
    <property type="nucleotide sequence ID" value="NZ_ASWH01000001.1"/>
</dbReference>
<organism evidence="2 4">
    <name type="scientific">Enterococcus gilvus ATCC BAA-350</name>
    <dbReference type="NCBI Taxonomy" id="1158614"/>
    <lineage>
        <taxon>Bacteria</taxon>
        <taxon>Bacillati</taxon>
        <taxon>Bacillota</taxon>
        <taxon>Bacilli</taxon>
        <taxon>Lactobacillales</taxon>
        <taxon>Enterococcaceae</taxon>
        <taxon>Enterococcus</taxon>
    </lineage>
</organism>
<dbReference type="AlphaFoldDB" id="R2VCS8"/>
<dbReference type="InterPro" id="IPR014284">
    <property type="entry name" value="RNA_pol_sigma-70_dom"/>
</dbReference>
<dbReference type="OrthoDB" id="2308519at2"/>